<dbReference type="AlphaFoldDB" id="A0A7C2ZPN2"/>
<keyword evidence="1" id="KW-0472">Membrane</keyword>
<dbReference type="EMBL" id="DSGT01000010">
    <property type="protein sequence ID" value="HEW53318.1"/>
    <property type="molecule type" value="Genomic_DNA"/>
</dbReference>
<comment type="caution">
    <text evidence="2">The sequence shown here is derived from an EMBL/GenBank/DDBJ whole genome shotgun (WGS) entry which is preliminary data.</text>
</comment>
<keyword evidence="1" id="KW-1133">Transmembrane helix</keyword>
<feature type="transmembrane region" description="Helical" evidence="1">
    <location>
        <begin position="61"/>
        <end position="81"/>
    </location>
</feature>
<gene>
    <name evidence="2" type="ORF">ENO77_04045</name>
</gene>
<sequence length="82" mass="8862">MGFEEVTSVLSALKEALFSVPINVSSIFAWAGVILIMLVVSYYIVMGMVKAAKIILNMKASYFGIFTLVLGIMFLAIALLAP</sequence>
<evidence type="ECO:0000313" key="2">
    <source>
        <dbReference type="EMBL" id="HEW53318.1"/>
    </source>
</evidence>
<accession>A0A7C2ZPN2</accession>
<evidence type="ECO:0000256" key="1">
    <source>
        <dbReference type="SAM" id="Phobius"/>
    </source>
</evidence>
<feature type="transmembrane region" description="Helical" evidence="1">
    <location>
        <begin position="27"/>
        <end position="49"/>
    </location>
</feature>
<keyword evidence="1" id="KW-0812">Transmembrane</keyword>
<protein>
    <submittedName>
        <fullName evidence="2">Uncharacterized protein</fullName>
    </submittedName>
</protein>
<reference evidence="2" key="1">
    <citation type="journal article" date="2020" name="mSystems">
        <title>Genome- and Community-Level Interaction Insights into Carbon Utilization and Element Cycling Functions of Hydrothermarchaeota in Hydrothermal Sediment.</title>
        <authorList>
            <person name="Zhou Z."/>
            <person name="Liu Y."/>
            <person name="Xu W."/>
            <person name="Pan J."/>
            <person name="Luo Z.H."/>
            <person name="Li M."/>
        </authorList>
    </citation>
    <scope>NUCLEOTIDE SEQUENCE [LARGE SCALE GENOMIC DNA]</scope>
    <source>
        <strain evidence="2">SpSt-16</strain>
    </source>
</reference>
<organism evidence="2">
    <name type="scientific">Ignisphaera aggregans</name>
    <dbReference type="NCBI Taxonomy" id="334771"/>
    <lineage>
        <taxon>Archaea</taxon>
        <taxon>Thermoproteota</taxon>
        <taxon>Thermoprotei</taxon>
        <taxon>Desulfurococcales</taxon>
        <taxon>Desulfurococcaceae</taxon>
        <taxon>Ignisphaera</taxon>
    </lineage>
</organism>
<name>A0A7C2ZPN2_9CREN</name>
<proteinExistence type="predicted"/>